<dbReference type="RefSeq" id="WP_153289376.1">
    <property type="nucleotide sequence ID" value="NZ_CP045643.1"/>
</dbReference>
<keyword evidence="3" id="KW-1185">Reference proteome</keyword>
<reference evidence="2 3" key="1">
    <citation type="submission" date="2019-10" db="EMBL/GenBank/DDBJ databases">
        <title>A novel species.</title>
        <authorList>
            <person name="Gao J."/>
        </authorList>
    </citation>
    <scope>NUCLEOTIDE SEQUENCE [LARGE SCALE GENOMIC DNA]</scope>
    <source>
        <strain evidence="2 3">QMT-28</strain>
    </source>
</reference>
<sequence length="71" mass="7612">MKIRMLVDMPEGASRNGQPWPAKGEDADLPTADAAHLVASGVAEEITDTEDAEQAPAEPRRSRRKPTGGEE</sequence>
<dbReference type="EMBL" id="CP045643">
    <property type="protein sequence ID" value="QFZ75098.1"/>
    <property type="molecule type" value="Genomic_DNA"/>
</dbReference>
<protein>
    <submittedName>
        <fullName evidence="2">Uncharacterized protein</fullName>
    </submittedName>
</protein>
<feature type="region of interest" description="Disordered" evidence="1">
    <location>
        <begin position="42"/>
        <end position="71"/>
    </location>
</feature>
<name>A0A5Q0LDT5_9ACTN</name>
<dbReference type="Proteomes" id="UP000326179">
    <property type="component" value="Chromosome"/>
</dbReference>
<gene>
    <name evidence="2" type="ORF">GFH48_19115</name>
</gene>
<organism evidence="2 3">
    <name type="scientific">Streptomyces fagopyri</name>
    <dbReference type="NCBI Taxonomy" id="2662397"/>
    <lineage>
        <taxon>Bacteria</taxon>
        <taxon>Bacillati</taxon>
        <taxon>Actinomycetota</taxon>
        <taxon>Actinomycetes</taxon>
        <taxon>Kitasatosporales</taxon>
        <taxon>Streptomycetaceae</taxon>
        <taxon>Streptomyces</taxon>
    </lineage>
</organism>
<dbReference type="KEGG" id="sfy:GFH48_19115"/>
<evidence type="ECO:0000313" key="3">
    <source>
        <dbReference type="Proteomes" id="UP000326179"/>
    </source>
</evidence>
<accession>A0A5Q0LDT5</accession>
<dbReference type="AlphaFoldDB" id="A0A5Q0LDT5"/>
<feature type="region of interest" description="Disordered" evidence="1">
    <location>
        <begin position="1"/>
        <end position="28"/>
    </location>
</feature>
<evidence type="ECO:0000256" key="1">
    <source>
        <dbReference type="SAM" id="MobiDB-lite"/>
    </source>
</evidence>
<evidence type="ECO:0000313" key="2">
    <source>
        <dbReference type="EMBL" id="QFZ75098.1"/>
    </source>
</evidence>
<proteinExistence type="predicted"/>
<feature type="compositionally biased region" description="Basic residues" evidence="1">
    <location>
        <begin position="61"/>
        <end position="71"/>
    </location>
</feature>